<organism evidence="1 2">
    <name type="scientific">Botryobasidium botryosum (strain FD-172 SS1)</name>
    <dbReference type="NCBI Taxonomy" id="930990"/>
    <lineage>
        <taxon>Eukaryota</taxon>
        <taxon>Fungi</taxon>
        <taxon>Dikarya</taxon>
        <taxon>Basidiomycota</taxon>
        <taxon>Agaricomycotina</taxon>
        <taxon>Agaricomycetes</taxon>
        <taxon>Cantharellales</taxon>
        <taxon>Botryobasidiaceae</taxon>
        <taxon>Botryobasidium</taxon>
    </lineage>
</organism>
<accession>A0A067MAD1</accession>
<proteinExistence type="predicted"/>
<dbReference type="InParanoid" id="A0A067MAD1"/>
<reference evidence="2" key="1">
    <citation type="journal article" date="2014" name="Proc. Natl. Acad. Sci. U.S.A.">
        <title>Extensive sampling of basidiomycete genomes demonstrates inadequacy of the white-rot/brown-rot paradigm for wood decay fungi.</title>
        <authorList>
            <person name="Riley R."/>
            <person name="Salamov A.A."/>
            <person name="Brown D.W."/>
            <person name="Nagy L.G."/>
            <person name="Floudas D."/>
            <person name="Held B.W."/>
            <person name="Levasseur A."/>
            <person name="Lombard V."/>
            <person name="Morin E."/>
            <person name="Otillar R."/>
            <person name="Lindquist E.A."/>
            <person name="Sun H."/>
            <person name="LaButti K.M."/>
            <person name="Schmutz J."/>
            <person name="Jabbour D."/>
            <person name="Luo H."/>
            <person name="Baker S.E."/>
            <person name="Pisabarro A.G."/>
            <person name="Walton J.D."/>
            <person name="Blanchette R.A."/>
            <person name="Henrissat B."/>
            <person name="Martin F."/>
            <person name="Cullen D."/>
            <person name="Hibbett D.S."/>
            <person name="Grigoriev I.V."/>
        </authorList>
    </citation>
    <scope>NUCLEOTIDE SEQUENCE [LARGE SCALE GENOMIC DNA]</scope>
    <source>
        <strain evidence="2">FD-172 SS1</strain>
    </source>
</reference>
<dbReference type="Proteomes" id="UP000027195">
    <property type="component" value="Unassembled WGS sequence"/>
</dbReference>
<protein>
    <recommendedName>
        <fullName evidence="3">SAM domain-containing protein</fullName>
    </recommendedName>
</protein>
<evidence type="ECO:0000313" key="2">
    <source>
        <dbReference type="Proteomes" id="UP000027195"/>
    </source>
</evidence>
<keyword evidence="2" id="KW-1185">Reference proteome</keyword>
<dbReference type="InterPro" id="IPR013761">
    <property type="entry name" value="SAM/pointed_sf"/>
</dbReference>
<evidence type="ECO:0008006" key="3">
    <source>
        <dbReference type="Google" id="ProtNLM"/>
    </source>
</evidence>
<gene>
    <name evidence="1" type="ORF">BOTBODRAFT_45854</name>
</gene>
<dbReference type="EMBL" id="KL198050">
    <property type="protein sequence ID" value="KDQ12524.1"/>
    <property type="molecule type" value="Genomic_DNA"/>
</dbReference>
<sequence length="175" mass="19527">MAGRFPTSAPPRLVLPPVYPSEPPPDFQWPVAKPYREITTMRDLWPYGVNTSWVGYHDEISYTIEEVTKMTDGRRLLTKAPDPHVATLGHVHRWLRLEGLGEYATLLGEIEWTALLRMDSVMLRKAGVTDDAARMKMLGLFPALRSRASIPEPVMPSIPVAAPPPPIGGKHVARI</sequence>
<evidence type="ECO:0000313" key="1">
    <source>
        <dbReference type="EMBL" id="KDQ12524.1"/>
    </source>
</evidence>
<dbReference type="Gene3D" id="1.10.150.50">
    <property type="entry name" value="Transcription Factor, Ets-1"/>
    <property type="match status" value="1"/>
</dbReference>
<name>A0A067MAD1_BOTB1</name>
<dbReference type="HOGENOM" id="CLU_1532295_0_0_1"/>
<dbReference type="AlphaFoldDB" id="A0A067MAD1"/>
<dbReference type="SUPFAM" id="SSF47769">
    <property type="entry name" value="SAM/Pointed domain"/>
    <property type="match status" value="1"/>
</dbReference>